<proteinExistence type="inferred from homology"/>
<evidence type="ECO:0000256" key="3">
    <source>
        <dbReference type="ARBA" id="ARBA00022490"/>
    </source>
</evidence>
<evidence type="ECO:0000313" key="6">
    <source>
        <dbReference type="Proteomes" id="UP000887565"/>
    </source>
</evidence>
<dbReference type="GO" id="GO:0030286">
    <property type="term" value="C:dynein complex"/>
    <property type="evidence" value="ECO:0007669"/>
    <property type="project" value="UniProtKB-KW"/>
</dbReference>
<feature type="coiled-coil region" evidence="5">
    <location>
        <begin position="406"/>
        <end position="433"/>
    </location>
</feature>
<dbReference type="GO" id="GO:0005737">
    <property type="term" value="C:cytoplasm"/>
    <property type="evidence" value="ECO:0007669"/>
    <property type="project" value="UniProtKB-SubCell"/>
</dbReference>
<name>A0A915I1C3_ROMCU</name>
<dbReference type="OMA" id="SAQHTEN"/>
<dbReference type="GO" id="GO:0007017">
    <property type="term" value="P:microtubule-based process"/>
    <property type="evidence" value="ECO:0007669"/>
    <property type="project" value="InterPro"/>
</dbReference>
<dbReference type="InterPro" id="IPR028133">
    <property type="entry name" value="Dynamitin"/>
</dbReference>
<reference evidence="7" key="1">
    <citation type="submission" date="2022-11" db="UniProtKB">
        <authorList>
            <consortium name="WormBaseParasite"/>
        </authorList>
    </citation>
    <scope>IDENTIFICATION</scope>
</reference>
<comment type="similarity">
    <text evidence="2">Belongs to the dynactin subunit 2 family.</text>
</comment>
<evidence type="ECO:0000256" key="5">
    <source>
        <dbReference type="SAM" id="Coils"/>
    </source>
</evidence>
<keyword evidence="6" id="KW-1185">Reference proteome</keyword>
<accession>A0A915I1C3</accession>
<keyword evidence="3" id="KW-0963">Cytoplasm</keyword>
<organism evidence="6 7">
    <name type="scientific">Romanomermis culicivorax</name>
    <name type="common">Nematode worm</name>
    <dbReference type="NCBI Taxonomy" id="13658"/>
    <lineage>
        <taxon>Eukaryota</taxon>
        <taxon>Metazoa</taxon>
        <taxon>Ecdysozoa</taxon>
        <taxon>Nematoda</taxon>
        <taxon>Enoplea</taxon>
        <taxon>Dorylaimia</taxon>
        <taxon>Mermithida</taxon>
        <taxon>Mermithoidea</taxon>
        <taxon>Mermithidae</taxon>
        <taxon>Romanomermis</taxon>
    </lineage>
</organism>
<sequence length="434" mass="49606">MQREDVYETADLPESDQNLNTTAESFDSEHIERIHLTTGEAYQHFKGKSLQTDNVRSVGGEPETLEQQYQRLQNEMRDLASKLEDLKVQKKTLAQIEDQNKSIMVSDVVELQQGLKKLQVEQVLGAEVSNIVTTKQCIRAIFCVASFRLLMLCCNYSEVMIVVENMKPAKKNSSSTKPVTYELFCSPLLEKTDGGRKESSIKQLRAIFDDMHTPLLWCKSKFLNERSQKEVFCIPFRSCCIYYLHHVGALEARLSVIEKRLGGESNKISSIMAETKTKNLMELIETLQQRIALLDNSQLDIVEARLSVLLFKVSQIKDKRSSIDAEQLCRVNELYDVVNKWDALCSSLPQVVSRLESLKELHEQGDNFKAYFLAVQFSQCLTYLDGVQQELNKTLEIDNILLNEVKDSCKQNIETLKNNFSNVEKRIEALTDGH</sequence>
<dbReference type="GO" id="GO:0005869">
    <property type="term" value="C:dynactin complex"/>
    <property type="evidence" value="ECO:0007669"/>
    <property type="project" value="InterPro"/>
</dbReference>
<comment type="subcellular location">
    <subcellularLocation>
        <location evidence="1">Cytoplasm</location>
    </subcellularLocation>
</comment>
<keyword evidence="4" id="KW-0243">Dynein</keyword>
<evidence type="ECO:0000313" key="7">
    <source>
        <dbReference type="WBParaSite" id="nRc.2.0.1.t07499-RA"/>
    </source>
</evidence>
<feature type="coiled-coil region" evidence="5">
    <location>
        <begin position="62"/>
        <end position="99"/>
    </location>
</feature>
<dbReference type="Pfam" id="PF04912">
    <property type="entry name" value="Dynamitin"/>
    <property type="match status" value="3"/>
</dbReference>
<dbReference type="Proteomes" id="UP000887565">
    <property type="component" value="Unplaced"/>
</dbReference>
<dbReference type="PANTHER" id="PTHR15346">
    <property type="entry name" value="DYNACTIN SUBUNIT"/>
    <property type="match status" value="1"/>
</dbReference>
<dbReference type="WBParaSite" id="nRc.2.0.1.t07499-RA">
    <property type="protein sequence ID" value="nRc.2.0.1.t07499-RA"/>
    <property type="gene ID" value="nRc.2.0.1.g07499"/>
</dbReference>
<evidence type="ECO:0000256" key="2">
    <source>
        <dbReference type="ARBA" id="ARBA00006176"/>
    </source>
</evidence>
<dbReference type="AlphaFoldDB" id="A0A915I1C3"/>
<protein>
    <submittedName>
        <fullName evidence="7">Dynactin subunit 2</fullName>
    </submittedName>
</protein>
<keyword evidence="5" id="KW-0175">Coiled coil</keyword>
<evidence type="ECO:0000256" key="1">
    <source>
        <dbReference type="ARBA" id="ARBA00004496"/>
    </source>
</evidence>
<evidence type="ECO:0000256" key="4">
    <source>
        <dbReference type="ARBA" id="ARBA00023017"/>
    </source>
</evidence>